<comment type="caution">
    <text evidence="1">The sequence shown here is derived from an EMBL/GenBank/DDBJ whole genome shotgun (WGS) entry which is preliminary data.</text>
</comment>
<dbReference type="AlphaFoldDB" id="X1H1T1"/>
<dbReference type="Pfam" id="PF19891">
    <property type="entry name" value="DUF6364"/>
    <property type="match status" value="1"/>
</dbReference>
<evidence type="ECO:0000313" key="1">
    <source>
        <dbReference type="EMBL" id="GAH51045.1"/>
    </source>
</evidence>
<dbReference type="EMBL" id="BARU01024592">
    <property type="protein sequence ID" value="GAH51045.1"/>
    <property type="molecule type" value="Genomic_DNA"/>
</dbReference>
<proteinExistence type="predicted"/>
<name>X1H1T1_9ZZZZ</name>
<protein>
    <recommendedName>
        <fullName evidence="2">Antitoxin</fullName>
    </recommendedName>
</protein>
<sequence length="80" mass="8861">MVKKLTLTLDSKVIEAAKVYAKKNNMSLSGIVGLYFKTLSSEINNNKIPPITKELSGIARFTTAKSDKELLEEALTKRFA</sequence>
<organism evidence="1">
    <name type="scientific">marine sediment metagenome</name>
    <dbReference type="NCBI Taxonomy" id="412755"/>
    <lineage>
        <taxon>unclassified sequences</taxon>
        <taxon>metagenomes</taxon>
        <taxon>ecological metagenomes</taxon>
    </lineage>
</organism>
<gene>
    <name evidence="1" type="ORF">S03H2_39734</name>
</gene>
<reference evidence="1" key="1">
    <citation type="journal article" date="2014" name="Front. Microbiol.">
        <title>High frequency of phylogenetically diverse reductive dehalogenase-homologous genes in deep subseafloor sedimentary metagenomes.</title>
        <authorList>
            <person name="Kawai M."/>
            <person name="Futagami T."/>
            <person name="Toyoda A."/>
            <person name="Takaki Y."/>
            <person name="Nishi S."/>
            <person name="Hori S."/>
            <person name="Arai W."/>
            <person name="Tsubouchi T."/>
            <person name="Morono Y."/>
            <person name="Uchiyama I."/>
            <person name="Ito T."/>
            <person name="Fujiyama A."/>
            <person name="Inagaki F."/>
            <person name="Takami H."/>
        </authorList>
    </citation>
    <scope>NUCLEOTIDE SEQUENCE</scope>
    <source>
        <strain evidence="1">Expedition CK06-06</strain>
    </source>
</reference>
<dbReference type="InterPro" id="IPR045944">
    <property type="entry name" value="DUF6364"/>
</dbReference>
<accession>X1H1T1</accession>
<evidence type="ECO:0008006" key="2">
    <source>
        <dbReference type="Google" id="ProtNLM"/>
    </source>
</evidence>